<dbReference type="EMBL" id="PVLV01000121">
    <property type="protein sequence ID" value="PRH79384.1"/>
    <property type="molecule type" value="Genomic_DNA"/>
</dbReference>
<evidence type="ECO:0000313" key="2">
    <source>
        <dbReference type="Proteomes" id="UP000239322"/>
    </source>
</evidence>
<dbReference type="Proteomes" id="UP000239322">
    <property type="component" value="Unassembled WGS sequence"/>
</dbReference>
<sequence>MNITEYKKIHSKFHPAVRTGGRYGSYAVPPHPLEGRSVAQWVAEARAGWPKVPVPSDPYVAARKVLDKHAEDDVLFERI</sequence>
<dbReference type="RefSeq" id="WP_105868500.1">
    <property type="nucleotide sequence ID" value="NZ_PVLV01000121.1"/>
</dbReference>
<proteinExistence type="predicted"/>
<gene>
    <name evidence="1" type="ORF">C6N75_09885</name>
</gene>
<keyword evidence="2" id="KW-1185">Reference proteome</keyword>
<accession>A0A2S9PY85</accession>
<protein>
    <submittedName>
        <fullName evidence="1">Uncharacterized protein</fullName>
    </submittedName>
</protein>
<evidence type="ECO:0000313" key="1">
    <source>
        <dbReference type="EMBL" id="PRH79384.1"/>
    </source>
</evidence>
<comment type="caution">
    <text evidence="1">The sequence shown here is derived from an EMBL/GenBank/DDBJ whole genome shotgun (WGS) entry which is preliminary data.</text>
</comment>
<organism evidence="1 2">
    <name type="scientific">Streptomyces solincola</name>
    <dbReference type="NCBI Taxonomy" id="2100817"/>
    <lineage>
        <taxon>Bacteria</taxon>
        <taxon>Bacillati</taxon>
        <taxon>Actinomycetota</taxon>
        <taxon>Actinomycetes</taxon>
        <taxon>Kitasatosporales</taxon>
        <taxon>Streptomycetaceae</taxon>
        <taxon>Streptomyces</taxon>
    </lineage>
</organism>
<reference evidence="1 2" key="1">
    <citation type="submission" date="2018-03" db="EMBL/GenBank/DDBJ databases">
        <title>Novel Streptomyces sp. from soil.</title>
        <authorList>
            <person name="Tan G.Y.A."/>
            <person name="Lee Z.Y."/>
        </authorList>
    </citation>
    <scope>NUCLEOTIDE SEQUENCE [LARGE SCALE GENOMIC DNA]</scope>
    <source>
        <strain evidence="1 2">ST5x</strain>
    </source>
</reference>
<name>A0A2S9PY85_9ACTN</name>
<dbReference type="AlphaFoldDB" id="A0A2S9PY85"/>